<evidence type="ECO:0000313" key="3">
    <source>
        <dbReference type="Proteomes" id="UP000801428"/>
    </source>
</evidence>
<dbReference type="AlphaFoldDB" id="A0A9P4W730"/>
<name>A0A9P4W730_CURKU</name>
<proteinExistence type="predicted"/>
<sequence>MIAISANTHKVTVIAYALTQPTEAPRCLSSSSNSELEECSDEEDLSDFPSPRRQDHTIILPAHHNVPSVSFDNSGDDPSGRWLSSCSINGETLIWDLHNPGKPVRTIRLGYCASVKDPTKAPKLNPGTCACLRPSNFPHAIWSTMFLDANTAYEDVSLQHLVPPLADHPLPHIRDIGKDRFPFTVMPRKPLAMIVPLNEPLAEEASSEMDVSETDSVASDFSEAMSISSLATTSIADTQHSEDAEVMTSPLHGSSSASQLSVVPFESTEYTAEAIAPSQIIPGSLNQAPPHTLGNAVNAFGPWFQPPDQEATTIAKMISPLLIVTKEDVHLYQRPLDYVGDHSDHIITLRHPLHPEDCQKPFPSIPGSHDRHCYTTQIPELGVFIIASPNGRAGVFSLNRAPDHSPGRPQFGFQLENILPFANSDDSKIWDVEGARLIGVAAGPVQGMLDKEETSGEQEDRSNPFEKNPGSRRWRVMMYYTDHTVLAFELGKRREGEVPEVDQLVV</sequence>
<reference evidence="2" key="1">
    <citation type="submission" date="2019-04" db="EMBL/GenBank/DDBJ databases">
        <title>Sequencing of skin fungus with MAO and IRED activity.</title>
        <authorList>
            <person name="Marsaioli A.J."/>
            <person name="Bonatto J.M.C."/>
            <person name="Reis Junior O."/>
        </authorList>
    </citation>
    <scope>NUCLEOTIDE SEQUENCE</scope>
    <source>
        <strain evidence="2">30M1</strain>
    </source>
</reference>
<feature type="region of interest" description="Disordered" evidence="1">
    <location>
        <begin position="25"/>
        <end position="53"/>
    </location>
</feature>
<dbReference type="Proteomes" id="UP000801428">
    <property type="component" value="Unassembled WGS sequence"/>
</dbReference>
<evidence type="ECO:0000313" key="2">
    <source>
        <dbReference type="EMBL" id="KAF3003098.1"/>
    </source>
</evidence>
<protein>
    <submittedName>
        <fullName evidence="2">Uncharacterized protein</fullName>
    </submittedName>
</protein>
<gene>
    <name evidence="2" type="ORF">E8E13_008058</name>
</gene>
<dbReference type="OrthoDB" id="5591786at2759"/>
<evidence type="ECO:0000256" key="1">
    <source>
        <dbReference type="SAM" id="MobiDB-lite"/>
    </source>
</evidence>
<comment type="caution">
    <text evidence="2">The sequence shown here is derived from an EMBL/GenBank/DDBJ whole genome shotgun (WGS) entry which is preliminary data.</text>
</comment>
<dbReference type="EMBL" id="SWKU01000010">
    <property type="protein sequence ID" value="KAF3003098.1"/>
    <property type="molecule type" value="Genomic_DNA"/>
</dbReference>
<organism evidence="2 3">
    <name type="scientific">Curvularia kusanoi</name>
    <name type="common">Cochliobolus kusanoi</name>
    <dbReference type="NCBI Taxonomy" id="90978"/>
    <lineage>
        <taxon>Eukaryota</taxon>
        <taxon>Fungi</taxon>
        <taxon>Dikarya</taxon>
        <taxon>Ascomycota</taxon>
        <taxon>Pezizomycotina</taxon>
        <taxon>Dothideomycetes</taxon>
        <taxon>Pleosporomycetidae</taxon>
        <taxon>Pleosporales</taxon>
        <taxon>Pleosporineae</taxon>
        <taxon>Pleosporaceae</taxon>
        <taxon>Curvularia</taxon>
    </lineage>
</organism>
<feature type="compositionally biased region" description="Acidic residues" evidence="1">
    <location>
        <begin position="35"/>
        <end position="46"/>
    </location>
</feature>
<keyword evidence="3" id="KW-1185">Reference proteome</keyword>
<accession>A0A9P4W730</accession>